<dbReference type="InterPro" id="IPR002524">
    <property type="entry name" value="Cation_efflux"/>
</dbReference>
<comment type="subcellular location">
    <subcellularLocation>
        <location evidence="1">Membrane</location>
        <topology evidence="1">Multi-pass membrane protein</topology>
    </subcellularLocation>
</comment>
<evidence type="ECO:0000256" key="6">
    <source>
        <dbReference type="SAM" id="MobiDB-lite"/>
    </source>
</evidence>
<gene>
    <name evidence="9" type="ORF">HK439_08865</name>
</gene>
<dbReference type="InterPro" id="IPR058533">
    <property type="entry name" value="Cation_efflux_TM"/>
</dbReference>
<dbReference type="AlphaFoldDB" id="A0A926S5P0"/>
<feature type="domain" description="Cation efflux protein transmembrane" evidence="8">
    <location>
        <begin position="11"/>
        <end position="216"/>
    </location>
</feature>
<dbReference type="PANTHER" id="PTHR13414:SF9">
    <property type="entry name" value="PROTON-COUPLED ZINC ANTIPORTER SLC30A9, MITOCHONDRIAL"/>
    <property type="match status" value="1"/>
</dbReference>
<name>A0A926S5P0_9HYPH</name>
<dbReference type="NCBIfam" id="TIGR01297">
    <property type="entry name" value="CDF"/>
    <property type="match status" value="1"/>
</dbReference>
<keyword evidence="2" id="KW-0813">Transport</keyword>
<comment type="caution">
    <text evidence="9">The sequence shown here is derived from an EMBL/GenBank/DDBJ whole genome shotgun (WGS) entry which is preliminary data.</text>
</comment>
<keyword evidence="5 7" id="KW-0472">Membrane</keyword>
<feature type="transmembrane region" description="Helical" evidence="7">
    <location>
        <begin position="167"/>
        <end position="186"/>
    </location>
</feature>
<organism evidence="9 10">
    <name type="scientific">Roseibium aggregatum</name>
    <dbReference type="NCBI Taxonomy" id="187304"/>
    <lineage>
        <taxon>Bacteria</taxon>
        <taxon>Pseudomonadati</taxon>
        <taxon>Pseudomonadota</taxon>
        <taxon>Alphaproteobacteria</taxon>
        <taxon>Hyphomicrobiales</taxon>
        <taxon>Stappiaceae</taxon>
        <taxon>Roseibium</taxon>
    </lineage>
</organism>
<protein>
    <submittedName>
        <fullName evidence="9">Cation transporter</fullName>
    </submittedName>
</protein>
<keyword evidence="4 7" id="KW-1133">Transmembrane helix</keyword>
<dbReference type="Gene3D" id="1.20.1510.10">
    <property type="entry name" value="Cation efflux protein transmembrane domain"/>
    <property type="match status" value="1"/>
</dbReference>
<evidence type="ECO:0000259" key="8">
    <source>
        <dbReference type="Pfam" id="PF01545"/>
    </source>
</evidence>
<dbReference type="Gene3D" id="3.30.70.1350">
    <property type="entry name" value="Cation efflux protein, cytoplasmic domain"/>
    <property type="match status" value="1"/>
</dbReference>
<dbReference type="EMBL" id="JABFCZ010000008">
    <property type="protein sequence ID" value="MBD1546370.1"/>
    <property type="molecule type" value="Genomic_DNA"/>
</dbReference>
<feature type="transmembrane region" description="Helical" evidence="7">
    <location>
        <begin position="113"/>
        <end position="134"/>
    </location>
</feature>
<evidence type="ECO:0000256" key="5">
    <source>
        <dbReference type="ARBA" id="ARBA00023136"/>
    </source>
</evidence>
<reference evidence="9" key="1">
    <citation type="submission" date="2020-05" db="EMBL/GenBank/DDBJ databases">
        <title>Identification of trans-AT polyketide cluster in two marine bacteria, producers of a novel glutaramide-containing polyketide sesbanimide D and analogs.</title>
        <authorList>
            <person name="Kacar D."/>
            <person name="Rodriguez P."/>
            <person name="Canedo L."/>
            <person name="Gonzalez E."/>
            <person name="Galan B."/>
            <person name="De La Calle F."/>
            <person name="Garcia J.L."/>
        </authorList>
    </citation>
    <scope>NUCLEOTIDE SEQUENCE</scope>
    <source>
        <strain evidence="9">PHM038</strain>
    </source>
</reference>
<dbReference type="InterPro" id="IPR040177">
    <property type="entry name" value="SLC30A9"/>
</dbReference>
<dbReference type="SUPFAM" id="SSF160240">
    <property type="entry name" value="Cation efflux protein cytoplasmic domain-like"/>
    <property type="match status" value="1"/>
</dbReference>
<dbReference type="RefSeq" id="WP_190291039.1">
    <property type="nucleotide sequence ID" value="NZ_JABFCZ010000008.1"/>
</dbReference>
<evidence type="ECO:0000313" key="9">
    <source>
        <dbReference type="EMBL" id="MBD1546370.1"/>
    </source>
</evidence>
<evidence type="ECO:0000256" key="2">
    <source>
        <dbReference type="ARBA" id="ARBA00022448"/>
    </source>
</evidence>
<dbReference type="GO" id="GO:0006829">
    <property type="term" value="P:zinc ion transport"/>
    <property type="evidence" value="ECO:0007669"/>
    <property type="project" value="InterPro"/>
</dbReference>
<proteinExistence type="predicted"/>
<sequence length="324" mass="34647">MAGHGSKKVIYAALAGNTLIAVTKFAAAAYTGSSAMLSEGIHSLVDTGNQGLLLYGIRKSKQPADKRHPFGYGAELYFWSFVVAILIFAVGAGVSIYEGIQKVIHPHPVSDPYVAYIVLALAMIFEGGAWLIAYKEFNQARGSKSFAAAMHESKDPTVFTVLFEDTAAMLGLVVAFIGLLGAQFLNMPWLDGAASIGIGLILAGTAALLAYETKGLLIGEGASPEIVNSIKSIVAAAPAVHSLNEIRTLHRGPQDILLALSLDFEDSVNVGTVEDTIYALEIAIKKQNPSVTRLFIEVQAREHHQEMLKAEREQRDAPPPISDS</sequence>
<feature type="transmembrane region" description="Helical" evidence="7">
    <location>
        <begin position="192"/>
        <end position="211"/>
    </location>
</feature>
<feature type="region of interest" description="Disordered" evidence="6">
    <location>
        <begin position="305"/>
        <end position="324"/>
    </location>
</feature>
<evidence type="ECO:0000256" key="7">
    <source>
        <dbReference type="SAM" id="Phobius"/>
    </source>
</evidence>
<feature type="compositionally biased region" description="Basic and acidic residues" evidence="6">
    <location>
        <begin position="305"/>
        <end position="316"/>
    </location>
</feature>
<dbReference type="PANTHER" id="PTHR13414">
    <property type="entry name" value="HUEL-CATION TRANSPORTER"/>
    <property type="match status" value="1"/>
</dbReference>
<evidence type="ECO:0000313" key="10">
    <source>
        <dbReference type="Proteomes" id="UP000598467"/>
    </source>
</evidence>
<dbReference type="GO" id="GO:0008324">
    <property type="term" value="F:monoatomic cation transmembrane transporter activity"/>
    <property type="evidence" value="ECO:0007669"/>
    <property type="project" value="InterPro"/>
</dbReference>
<evidence type="ECO:0000256" key="3">
    <source>
        <dbReference type="ARBA" id="ARBA00022692"/>
    </source>
</evidence>
<dbReference type="SUPFAM" id="SSF161111">
    <property type="entry name" value="Cation efflux protein transmembrane domain-like"/>
    <property type="match status" value="1"/>
</dbReference>
<evidence type="ECO:0000256" key="1">
    <source>
        <dbReference type="ARBA" id="ARBA00004141"/>
    </source>
</evidence>
<dbReference type="Pfam" id="PF01545">
    <property type="entry name" value="Cation_efflux"/>
    <property type="match status" value="1"/>
</dbReference>
<keyword evidence="3 7" id="KW-0812">Transmembrane</keyword>
<dbReference type="InterPro" id="IPR036837">
    <property type="entry name" value="Cation_efflux_CTD_sf"/>
</dbReference>
<dbReference type="InterPro" id="IPR027469">
    <property type="entry name" value="Cation_efflux_TMD_sf"/>
</dbReference>
<dbReference type="Proteomes" id="UP000598467">
    <property type="component" value="Unassembled WGS sequence"/>
</dbReference>
<feature type="transmembrane region" description="Helical" evidence="7">
    <location>
        <begin position="76"/>
        <end position="97"/>
    </location>
</feature>
<evidence type="ECO:0000256" key="4">
    <source>
        <dbReference type="ARBA" id="ARBA00022989"/>
    </source>
</evidence>
<dbReference type="GO" id="GO:0016020">
    <property type="term" value="C:membrane"/>
    <property type="evidence" value="ECO:0007669"/>
    <property type="project" value="UniProtKB-SubCell"/>
</dbReference>
<accession>A0A926S5P0</accession>